<dbReference type="EMBL" id="CP062310">
    <property type="protein sequence ID" value="QOJ79350.1"/>
    <property type="molecule type" value="Genomic_DNA"/>
</dbReference>
<dbReference type="Gene3D" id="2.170.190.11">
    <property type="entry name" value="Molybdopterin biosynthesis moea protein, domain 3"/>
    <property type="match status" value="1"/>
</dbReference>
<dbReference type="SMART" id="SM00852">
    <property type="entry name" value="MoCF_biosynth"/>
    <property type="match status" value="1"/>
</dbReference>
<dbReference type="RefSeq" id="WP_192819322.1">
    <property type="nucleotide sequence ID" value="NZ_CP062310.1"/>
</dbReference>
<dbReference type="SUPFAM" id="SSF53218">
    <property type="entry name" value="Molybdenum cofactor biosynthesis proteins"/>
    <property type="match status" value="1"/>
</dbReference>
<dbReference type="PANTHER" id="PTHR10192">
    <property type="entry name" value="MOLYBDOPTERIN BIOSYNTHESIS PROTEIN"/>
    <property type="match status" value="1"/>
</dbReference>
<dbReference type="SUPFAM" id="SSF63882">
    <property type="entry name" value="MoeA N-terminal region -like"/>
    <property type="match status" value="1"/>
</dbReference>
<dbReference type="InterPro" id="IPR036688">
    <property type="entry name" value="MoeA_C_domain_IV_sf"/>
</dbReference>
<dbReference type="Gene3D" id="2.40.340.10">
    <property type="entry name" value="MoeA, C-terminal, domain IV"/>
    <property type="match status" value="1"/>
</dbReference>
<dbReference type="Gene3D" id="3.90.105.10">
    <property type="entry name" value="Molybdopterin biosynthesis moea protein, domain 2"/>
    <property type="match status" value="1"/>
</dbReference>
<dbReference type="InterPro" id="IPR038987">
    <property type="entry name" value="MoeA-like"/>
</dbReference>
<dbReference type="Proteomes" id="UP000594121">
    <property type="component" value="Chromosome"/>
</dbReference>
<organism evidence="5 6">
    <name type="scientific">Infirmifilum lucidum</name>
    <dbReference type="NCBI Taxonomy" id="2776706"/>
    <lineage>
        <taxon>Archaea</taxon>
        <taxon>Thermoproteota</taxon>
        <taxon>Thermoprotei</taxon>
        <taxon>Thermofilales</taxon>
        <taxon>Thermofilaceae</taxon>
        <taxon>Infirmifilum</taxon>
    </lineage>
</organism>
<dbReference type="Pfam" id="PF03454">
    <property type="entry name" value="MoeA_C"/>
    <property type="match status" value="1"/>
</dbReference>
<accession>A0A7L9FHS2</accession>
<feature type="domain" description="MoaB/Mog" evidence="4">
    <location>
        <begin position="182"/>
        <end position="312"/>
    </location>
</feature>
<dbReference type="FunFam" id="2.40.340.10:FF:000005">
    <property type="entry name" value="Molybdopterin molybdenumtransferase MoeA"/>
    <property type="match status" value="1"/>
</dbReference>
<dbReference type="CDD" id="cd00887">
    <property type="entry name" value="MoeA"/>
    <property type="match status" value="1"/>
</dbReference>
<dbReference type="GeneID" id="59148728"/>
<dbReference type="SUPFAM" id="SSF63867">
    <property type="entry name" value="MoeA C-terminal domain-like"/>
    <property type="match status" value="1"/>
</dbReference>
<dbReference type="Pfam" id="PF00994">
    <property type="entry name" value="MoCF_biosynth"/>
    <property type="match status" value="1"/>
</dbReference>
<proteinExistence type="inferred from homology"/>
<dbReference type="InterPro" id="IPR001453">
    <property type="entry name" value="MoaB/Mog_dom"/>
</dbReference>
<dbReference type="KEGG" id="thel:IG193_02490"/>
<dbReference type="InterPro" id="IPR036425">
    <property type="entry name" value="MoaB/Mog-like_dom_sf"/>
</dbReference>
<dbReference type="InterPro" id="IPR005111">
    <property type="entry name" value="MoeA_C_domain_IV"/>
</dbReference>
<name>A0A7L9FHS2_9CREN</name>
<sequence>MRELHSVHVVLREVQKYLKPPAEVGVPVESSLGLYSAETVLSTFKLPPRPKSVVDGYALRASDVEPASPSSPVPLRLLEGILRPTVNYPLSIGPGEAVRIETGALLPEGADAAVPLEDTFEEGGRVYVLKRVSVYENVSLPGEEYDEGLTIIRRGERVKPQSIAGLILEGRSRIKVFDTSVRILNVGDEIVSGTFFRPFTHFFVKSWFEQHGFRVEGLSLARDDVGEIREWLEGGEAYISVLLGGTSMGGHDFTVKALESLDPEYIVHGFAVQPGKTACLAVREGRPIVAMSGLPVAAMSTLEVVVKPLLRSLGLEVPEYPKVKAVLTRRVTVKMGVVGFVRVRVYRCGGGLCAEPLMVGGSGSLTSLLRGNGFVVVPEGVEGYEEGEEVEVYLYRGVE</sequence>
<dbReference type="GO" id="GO:0005737">
    <property type="term" value="C:cytoplasm"/>
    <property type="evidence" value="ECO:0007669"/>
    <property type="project" value="TreeGrafter"/>
</dbReference>
<gene>
    <name evidence="5" type="ORF">IG193_02490</name>
</gene>
<evidence type="ECO:0000259" key="4">
    <source>
        <dbReference type="SMART" id="SM00852"/>
    </source>
</evidence>
<keyword evidence="6" id="KW-1185">Reference proteome</keyword>
<protein>
    <submittedName>
        <fullName evidence="5">Molybdopterin molybdotransferase MoeA</fullName>
    </submittedName>
</protein>
<evidence type="ECO:0000256" key="1">
    <source>
        <dbReference type="ARBA" id="ARBA00005046"/>
    </source>
</evidence>
<dbReference type="InterPro" id="IPR005110">
    <property type="entry name" value="MoeA_linker/N"/>
</dbReference>
<evidence type="ECO:0000313" key="5">
    <source>
        <dbReference type="EMBL" id="QOJ79350.1"/>
    </source>
</evidence>
<evidence type="ECO:0000256" key="2">
    <source>
        <dbReference type="ARBA" id="ARBA00010763"/>
    </source>
</evidence>
<dbReference type="Pfam" id="PF03453">
    <property type="entry name" value="MoeA_N"/>
    <property type="match status" value="1"/>
</dbReference>
<dbReference type="PANTHER" id="PTHR10192:SF19">
    <property type="entry name" value="MOLYBDOPTERIN BIOSYNTHESIS PROTEIN MJ0666-RELATED"/>
    <property type="match status" value="1"/>
</dbReference>
<reference evidence="5 6" key="1">
    <citation type="submission" date="2020-10" db="EMBL/GenBank/DDBJ databases">
        <title>Thermofilum lucidum 3507LT sp. nov. a novel member of Thermofilaceae family isolated from Chile hot spring, and proposal of description order Thermofilales.</title>
        <authorList>
            <person name="Zayulina K.S."/>
            <person name="Elcheninov A.G."/>
            <person name="Toshchakov S.V."/>
            <person name="Kublanov I.V."/>
        </authorList>
    </citation>
    <scope>NUCLEOTIDE SEQUENCE [LARGE SCALE GENOMIC DNA]</scope>
    <source>
        <strain evidence="5 6">3507LT</strain>
    </source>
</reference>
<dbReference type="Gene3D" id="3.40.980.10">
    <property type="entry name" value="MoaB/Mog-like domain"/>
    <property type="match status" value="1"/>
</dbReference>
<dbReference type="InParanoid" id="A0A7L9FHS2"/>
<dbReference type="AlphaFoldDB" id="A0A7L9FHS2"/>
<dbReference type="GO" id="GO:0061599">
    <property type="term" value="F:molybdopterin molybdotransferase activity"/>
    <property type="evidence" value="ECO:0007669"/>
    <property type="project" value="TreeGrafter"/>
</dbReference>
<evidence type="ECO:0000313" key="6">
    <source>
        <dbReference type="Proteomes" id="UP000594121"/>
    </source>
</evidence>
<comment type="similarity">
    <text evidence="2">Belongs to the MoeA family.</text>
</comment>
<evidence type="ECO:0000256" key="3">
    <source>
        <dbReference type="ARBA" id="ARBA00023150"/>
    </source>
</evidence>
<keyword evidence="5" id="KW-0808">Transferase</keyword>
<dbReference type="UniPathway" id="UPA00344"/>
<dbReference type="GO" id="GO:0006777">
    <property type="term" value="P:Mo-molybdopterin cofactor biosynthetic process"/>
    <property type="evidence" value="ECO:0007669"/>
    <property type="project" value="UniProtKB-KW"/>
</dbReference>
<comment type="pathway">
    <text evidence="1">Cofactor biosynthesis; molybdopterin biosynthesis.</text>
</comment>
<dbReference type="InterPro" id="IPR036135">
    <property type="entry name" value="MoeA_linker/N_sf"/>
</dbReference>
<keyword evidence="3" id="KW-0501">Molybdenum cofactor biosynthesis</keyword>